<reference evidence="11" key="1">
    <citation type="submission" date="2015-05" db="EMBL/GenBank/DDBJ databases">
        <title>The complete genome of Altererythrobacter atlanticus strain 26DY36.</title>
        <authorList>
            <person name="Wu Y.-H."/>
            <person name="Cheng H."/>
            <person name="Wu X.-W."/>
        </authorList>
    </citation>
    <scope>NUCLEOTIDE SEQUENCE [LARGE SCALE GENOMIC DNA]</scope>
    <source>
        <strain evidence="11">26DY36</strain>
    </source>
</reference>
<keyword evidence="6" id="KW-0677">Repeat</keyword>
<dbReference type="SUPFAM" id="SSF56024">
    <property type="entry name" value="Phospholipase D/nuclease"/>
    <property type="match status" value="2"/>
</dbReference>
<dbReference type="Proteomes" id="UP000034392">
    <property type="component" value="Chromosome"/>
</dbReference>
<dbReference type="PROSITE" id="PS50035">
    <property type="entry name" value="PLD"/>
    <property type="match status" value="2"/>
</dbReference>
<dbReference type="Pfam" id="PF00614">
    <property type="entry name" value="PLDc"/>
    <property type="match status" value="1"/>
</dbReference>
<evidence type="ECO:0000313" key="11">
    <source>
        <dbReference type="EMBL" id="AKH41769.1"/>
    </source>
</evidence>
<dbReference type="GO" id="GO:0016740">
    <property type="term" value="F:transferase activity"/>
    <property type="evidence" value="ECO:0007669"/>
    <property type="project" value="UniProtKB-KW"/>
</dbReference>
<dbReference type="SMART" id="SM00155">
    <property type="entry name" value="PLDc"/>
    <property type="match status" value="2"/>
</dbReference>
<evidence type="ECO:0000256" key="5">
    <source>
        <dbReference type="ARBA" id="ARBA00022525"/>
    </source>
</evidence>
<comment type="catalytic activity">
    <reaction evidence="1">
        <text>a 1,2-diacyl-sn-glycero-3-phosphocholine + H2O = a 1,2-diacyl-sn-glycero-3-phosphate + choline + H(+)</text>
        <dbReference type="Rhea" id="RHEA:14445"/>
        <dbReference type="ChEBI" id="CHEBI:15354"/>
        <dbReference type="ChEBI" id="CHEBI:15377"/>
        <dbReference type="ChEBI" id="CHEBI:15378"/>
        <dbReference type="ChEBI" id="CHEBI:57643"/>
        <dbReference type="ChEBI" id="CHEBI:58608"/>
        <dbReference type="EC" id="3.1.4.4"/>
    </reaction>
</comment>
<evidence type="ECO:0000256" key="6">
    <source>
        <dbReference type="ARBA" id="ARBA00022737"/>
    </source>
</evidence>
<evidence type="ECO:0000256" key="8">
    <source>
        <dbReference type="ARBA" id="ARBA00023098"/>
    </source>
</evidence>
<evidence type="ECO:0000256" key="4">
    <source>
        <dbReference type="ARBA" id="ARBA00018392"/>
    </source>
</evidence>
<dbReference type="STRING" id="1267766.WYH_00714"/>
<dbReference type="InterPro" id="IPR025202">
    <property type="entry name" value="PLD-like_dom"/>
</dbReference>
<evidence type="ECO:0000256" key="3">
    <source>
        <dbReference type="ARBA" id="ARBA00004613"/>
    </source>
</evidence>
<dbReference type="InterPro" id="IPR001736">
    <property type="entry name" value="PLipase_D/transphosphatidylase"/>
</dbReference>
<dbReference type="PATRIC" id="fig|1267766.3.peg.721"/>
<dbReference type="InterPro" id="IPR015679">
    <property type="entry name" value="PLipase_D_fam"/>
</dbReference>
<dbReference type="EMBL" id="CP011452">
    <property type="protein sequence ID" value="AKH41769.1"/>
    <property type="molecule type" value="Genomic_DNA"/>
</dbReference>
<keyword evidence="12" id="KW-1185">Reference proteome</keyword>
<keyword evidence="5" id="KW-0964">Secreted</keyword>
<comment type="function">
    <text evidence="2">Could be a virulence factor.</text>
</comment>
<feature type="region of interest" description="Disordered" evidence="10">
    <location>
        <begin position="171"/>
        <end position="193"/>
    </location>
</feature>
<proteinExistence type="predicted"/>
<keyword evidence="8" id="KW-0443">Lipid metabolism</keyword>
<dbReference type="GO" id="GO:0004630">
    <property type="term" value="F:phospholipase D activity"/>
    <property type="evidence" value="ECO:0007669"/>
    <property type="project" value="UniProtKB-EC"/>
</dbReference>
<keyword evidence="7" id="KW-0378">Hydrolase</keyword>
<evidence type="ECO:0000256" key="2">
    <source>
        <dbReference type="ARBA" id="ARBA00003145"/>
    </source>
</evidence>
<evidence type="ECO:0000256" key="1">
    <source>
        <dbReference type="ARBA" id="ARBA00000798"/>
    </source>
</evidence>
<evidence type="ECO:0000256" key="7">
    <source>
        <dbReference type="ARBA" id="ARBA00022801"/>
    </source>
</evidence>
<name>A0A0F7KQE0_9SPHN</name>
<dbReference type="KEGG" id="aay:WYH_00714"/>
<dbReference type="PANTHER" id="PTHR18896:SF76">
    <property type="entry name" value="PHOSPHOLIPASE"/>
    <property type="match status" value="1"/>
</dbReference>
<dbReference type="CDD" id="cd09143">
    <property type="entry name" value="PLDc_vPLD1_2_like_bac_2"/>
    <property type="match status" value="1"/>
</dbReference>
<evidence type="ECO:0000256" key="10">
    <source>
        <dbReference type="SAM" id="MobiDB-lite"/>
    </source>
</evidence>
<keyword evidence="11" id="KW-0808">Transferase</keyword>
<accession>A0A0F7KQE0</accession>
<dbReference type="Pfam" id="PF13091">
    <property type="entry name" value="PLDc_2"/>
    <property type="match status" value="1"/>
</dbReference>
<dbReference type="Gene3D" id="3.30.870.10">
    <property type="entry name" value="Endonuclease Chain A"/>
    <property type="match status" value="2"/>
</dbReference>
<gene>
    <name evidence="11" type="primary">cls_1</name>
    <name evidence="11" type="ORF">WYH_00714</name>
</gene>
<dbReference type="RefSeq" id="WP_046902738.1">
    <property type="nucleotide sequence ID" value="NZ_CP011452.2"/>
</dbReference>
<protein>
    <recommendedName>
        <fullName evidence="4">Phospholipase D</fullName>
    </recommendedName>
    <alternativeName>
        <fullName evidence="9">Choline phosphatase</fullName>
    </alternativeName>
</protein>
<dbReference type="CDD" id="cd09140">
    <property type="entry name" value="PLDc_vPLD1_2_like_bac_1"/>
    <property type="match status" value="1"/>
</dbReference>
<dbReference type="PANTHER" id="PTHR18896">
    <property type="entry name" value="PHOSPHOLIPASE D"/>
    <property type="match status" value="1"/>
</dbReference>
<comment type="subcellular location">
    <subcellularLocation>
        <location evidence="3">Secreted</location>
    </subcellularLocation>
</comment>
<dbReference type="GO" id="GO:0009395">
    <property type="term" value="P:phospholipid catabolic process"/>
    <property type="evidence" value="ECO:0007669"/>
    <property type="project" value="TreeGrafter"/>
</dbReference>
<organism evidence="11 12">
    <name type="scientific">Croceibacterium atlanticum</name>
    <dbReference type="NCBI Taxonomy" id="1267766"/>
    <lineage>
        <taxon>Bacteria</taxon>
        <taxon>Pseudomonadati</taxon>
        <taxon>Pseudomonadota</taxon>
        <taxon>Alphaproteobacteria</taxon>
        <taxon>Sphingomonadales</taxon>
        <taxon>Erythrobacteraceae</taxon>
        <taxon>Croceibacterium</taxon>
    </lineage>
</organism>
<sequence>MGQDKKPVEGFDDASAEPGIWRYAMADRASVIVDAEDYFALMQEAMLKARRRVLLIGWDFDTRIHLRKGRRWWQRGWRDQYPSRLGSFFVWLTRHNRQLEIRILKWGFGFLKFLTRGTMLLDIARWALHGRIDFKFDSVHPLACCHHQKIVIVDDRLAVCGGIDMTGARWDTRQHSAQDPRRRGPDGHEHGPWHDMTMMMEGDIARSLDALGRARWVRAGGKPLKPVPEMPGSAWPEELVPQFENVEIGIARTRAQYNGWPEVNEILQLFLQQIARAKRFIYIENQYFASREIAEAISRRLQEDDPPEIVLVHPLSASGWVESQTMDPIRTRLVQAMKDVDSKNRFHIYCPYSGDVPVYVHAKLMIVDDEIVRIGSANFNNRSMGLDSECDVFIDAKRPANGHCGEVIRNLRYSLLAEHCGLAPAEVGPLLEKAGSMAAMIAALGDSRDHRLVPYQPEELGELERELVDRETFDPEEPPELFEIIPRRRGLFRQGSLLGRAVAKLDSIERKRKTRKNEQLGRSG</sequence>
<dbReference type="GO" id="GO:0005576">
    <property type="term" value="C:extracellular region"/>
    <property type="evidence" value="ECO:0007669"/>
    <property type="project" value="UniProtKB-SubCell"/>
</dbReference>
<dbReference type="AlphaFoldDB" id="A0A0F7KQE0"/>
<evidence type="ECO:0000313" key="12">
    <source>
        <dbReference type="Proteomes" id="UP000034392"/>
    </source>
</evidence>
<evidence type="ECO:0000256" key="9">
    <source>
        <dbReference type="ARBA" id="ARBA00029594"/>
    </source>
</evidence>